<dbReference type="PANTHER" id="PTHR31642:SF315">
    <property type="entry name" value="ACYLTRANSFERASE EASC"/>
    <property type="match status" value="1"/>
</dbReference>
<dbReference type="GO" id="GO:0020037">
    <property type="term" value="F:heme binding"/>
    <property type="evidence" value="ECO:0007669"/>
    <property type="project" value="InterPro"/>
</dbReference>
<sequence length="480" mass="53024">MDELIVKPSVSLGEEVIHLSTLDQQAQRHYAKPMFLFRYEHCGLRDPVIKHLRAGLSTALSETPDFASTIVPVPGSTRKELQLELGPGSGAPWRVVDYTDEANQSRWPHGSFDELASNYFSFARIPSEHVVPPSFLDIPDNACKLAALGIQISLIPGGFILAFCWHHTVSDARGANVLLRSWARHTKESFLHGKPNDPTLPSEDKDDRWRLNYGLNNATISEIPEYIIDPSKRCPLTQGSPHLFDRENQIAVPFEISTWYFPAPSIQALRNTLGTAATSDSSPFTPVEAICALLWKHVSRARRLAEKGHQTSLFTTRLEFRARLAPPLDGDFIGNITEPNARMRLPLEEICSPATATSLTTLASAIRQATEAVDEAAVRGYIGLINALSAVTDLTWGYYGFPGPDFGVTDLSGLDVFRTDWGSGLGSPVCMRLAYREEGLLYLFPIDSEGGMEVQVLCEPEAVERLRADEGVTKFATFRG</sequence>
<dbReference type="AlphaFoldDB" id="A0AA40CCV9"/>
<protein>
    <submittedName>
        <fullName evidence="2">Transferase family-domain-containing protein</fullName>
    </submittedName>
</protein>
<dbReference type="InterPro" id="IPR023213">
    <property type="entry name" value="CAT-like_dom_sf"/>
</dbReference>
<dbReference type="InterPro" id="IPR050317">
    <property type="entry name" value="Plant_Fungal_Acyltransferase"/>
</dbReference>
<dbReference type="GO" id="GO:0004601">
    <property type="term" value="F:peroxidase activity"/>
    <property type="evidence" value="ECO:0007669"/>
    <property type="project" value="InterPro"/>
</dbReference>
<dbReference type="PROSITE" id="PS50873">
    <property type="entry name" value="PEROXIDASE_4"/>
    <property type="match status" value="1"/>
</dbReference>
<dbReference type="EMBL" id="JAULSU010000001">
    <property type="protein sequence ID" value="KAK0633802.1"/>
    <property type="molecule type" value="Genomic_DNA"/>
</dbReference>
<dbReference type="GO" id="GO:0006979">
    <property type="term" value="P:response to oxidative stress"/>
    <property type="evidence" value="ECO:0007669"/>
    <property type="project" value="InterPro"/>
</dbReference>
<proteinExistence type="predicted"/>
<keyword evidence="3" id="KW-1185">Reference proteome</keyword>
<evidence type="ECO:0000313" key="2">
    <source>
        <dbReference type="EMBL" id="KAK0633802.1"/>
    </source>
</evidence>
<comment type="caution">
    <text evidence="2">The sequence shown here is derived from an EMBL/GenBank/DDBJ whole genome shotgun (WGS) entry which is preliminary data.</text>
</comment>
<organism evidence="2 3">
    <name type="scientific">Immersiella caudata</name>
    <dbReference type="NCBI Taxonomy" id="314043"/>
    <lineage>
        <taxon>Eukaryota</taxon>
        <taxon>Fungi</taxon>
        <taxon>Dikarya</taxon>
        <taxon>Ascomycota</taxon>
        <taxon>Pezizomycotina</taxon>
        <taxon>Sordariomycetes</taxon>
        <taxon>Sordariomycetidae</taxon>
        <taxon>Sordariales</taxon>
        <taxon>Lasiosphaeriaceae</taxon>
        <taxon>Immersiella</taxon>
    </lineage>
</organism>
<feature type="domain" description="Plant heme peroxidase family profile" evidence="1">
    <location>
        <begin position="48"/>
        <end position="245"/>
    </location>
</feature>
<evidence type="ECO:0000259" key="1">
    <source>
        <dbReference type="PROSITE" id="PS50873"/>
    </source>
</evidence>
<dbReference type="Proteomes" id="UP001175000">
    <property type="component" value="Unassembled WGS sequence"/>
</dbReference>
<name>A0AA40CCV9_9PEZI</name>
<dbReference type="GO" id="GO:0016747">
    <property type="term" value="F:acyltransferase activity, transferring groups other than amino-acyl groups"/>
    <property type="evidence" value="ECO:0007669"/>
    <property type="project" value="TreeGrafter"/>
</dbReference>
<dbReference type="Gene3D" id="3.30.559.10">
    <property type="entry name" value="Chloramphenicol acetyltransferase-like domain"/>
    <property type="match status" value="2"/>
</dbReference>
<reference evidence="2" key="1">
    <citation type="submission" date="2023-06" db="EMBL/GenBank/DDBJ databases">
        <title>Genome-scale phylogeny and comparative genomics of the fungal order Sordariales.</title>
        <authorList>
            <consortium name="Lawrence Berkeley National Laboratory"/>
            <person name="Hensen N."/>
            <person name="Bonometti L."/>
            <person name="Westerberg I."/>
            <person name="Brannstrom I.O."/>
            <person name="Guillou S."/>
            <person name="Cros-Aarteil S."/>
            <person name="Calhoun S."/>
            <person name="Haridas S."/>
            <person name="Kuo A."/>
            <person name="Mondo S."/>
            <person name="Pangilinan J."/>
            <person name="Riley R."/>
            <person name="Labutti K."/>
            <person name="Andreopoulos B."/>
            <person name="Lipzen A."/>
            <person name="Chen C."/>
            <person name="Yanf M."/>
            <person name="Daum C."/>
            <person name="Ng V."/>
            <person name="Clum A."/>
            <person name="Steindorff A."/>
            <person name="Ohm R."/>
            <person name="Martin F."/>
            <person name="Silar P."/>
            <person name="Natvig D."/>
            <person name="Lalanne C."/>
            <person name="Gautier V."/>
            <person name="Ament-Velasquez S.L."/>
            <person name="Kruys A."/>
            <person name="Hutchinson M.I."/>
            <person name="Powell A.J."/>
            <person name="Barry K."/>
            <person name="Miller A.N."/>
            <person name="Grigoriev I.V."/>
            <person name="Debuchy R."/>
            <person name="Gladieux P."/>
            <person name="Thoren M.H."/>
            <person name="Johannesson H."/>
        </authorList>
    </citation>
    <scope>NUCLEOTIDE SEQUENCE</scope>
    <source>
        <strain evidence="2">CBS 606.72</strain>
    </source>
</reference>
<dbReference type="InterPro" id="IPR002016">
    <property type="entry name" value="Haem_peroxidase"/>
</dbReference>
<dbReference type="PANTHER" id="PTHR31642">
    <property type="entry name" value="TRICHOTHECENE 3-O-ACETYLTRANSFERASE"/>
    <property type="match status" value="1"/>
</dbReference>
<accession>A0AA40CCV9</accession>
<keyword evidence="2" id="KW-0808">Transferase</keyword>
<evidence type="ECO:0000313" key="3">
    <source>
        <dbReference type="Proteomes" id="UP001175000"/>
    </source>
</evidence>
<gene>
    <name evidence="2" type="ORF">B0T14DRAFT_507880</name>
</gene>
<dbReference type="Pfam" id="PF02458">
    <property type="entry name" value="Transferase"/>
    <property type="match status" value="1"/>
</dbReference>